<gene>
    <name evidence="1" type="ORF">ACFQ16_17690</name>
</gene>
<keyword evidence="1" id="KW-0378">Hydrolase</keyword>
<dbReference type="EC" id="3.5.-.-" evidence="1"/>
<keyword evidence="2" id="KW-1185">Reference proteome</keyword>
<name>A0ABW3FTY6_9PSEU</name>
<dbReference type="GO" id="GO:0016787">
    <property type="term" value="F:hydrolase activity"/>
    <property type="evidence" value="ECO:0007669"/>
    <property type="project" value="UniProtKB-KW"/>
</dbReference>
<dbReference type="SUPFAM" id="SSF55298">
    <property type="entry name" value="YjgF-like"/>
    <property type="match status" value="1"/>
</dbReference>
<dbReference type="PANTHER" id="PTHR43857">
    <property type="entry name" value="BLR7761 PROTEIN"/>
    <property type="match status" value="1"/>
</dbReference>
<dbReference type="CDD" id="cd00448">
    <property type="entry name" value="YjgF_YER057c_UK114_family"/>
    <property type="match status" value="1"/>
</dbReference>
<protein>
    <submittedName>
        <fullName evidence="1">RidA family protein</fullName>
        <ecNumber evidence="1">3.5.-.-</ecNumber>
    </submittedName>
</protein>
<dbReference type="InterPro" id="IPR006175">
    <property type="entry name" value="YjgF/YER057c/UK114"/>
</dbReference>
<dbReference type="RefSeq" id="WP_263247073.1">
    <property type="nucleotide sequence ID" value="NZ_BAABLT010000006.1"/>
</dbReference>
<dbReference type="Proteomes" id="UP001597018">
    <property type="component" value="Unassembled WGS sequence"/>
</dbReference>
<accession>A0ABW3FTY6</accession>
<organism evidence="1 2">
    <name type="scientific">Saccharopolyspora rosea</name>
    <dbReference type="NCBI Taxonomy" id="524884"/>
    <lineage>
        <taxon>Bacteria</taxon>
        <taxon>Bacillati</taxon>
        <taxon>Actinomycetota</taxon>
        <taxon>Actinomycetes</taxon>
        <taxon>Pseudonocardiales</taxon>
        <taxon>Pseudonocardiaceae</taxon>
        <taxon>Saccharopolyspora</taxon>
    </lineage>
</organism>
<dbReference type="Pfam" id="PF01042">
    <property type="entry name" value="Ribonuc_L-PSP"/>
    <property type="match status" value="1"/>
</dbReference>
<evidence type="ECO:0000313" key="2">
    <source>
        <dbReference type="Proteomes" id="UP001597018"/>
    </source>
</evidence>
<dbReference type="Gene3D" id="3.30.1330.40">
    <property type="entry name" value="RutC-like"/>
    <property type="match status" value="1"/>
</dbReference>
<dbReference type="EMBL" id="JBHTIW010000014">
    <property type="protein sequence ID" value="MFD0921580.1"/>
    <property type="molecule type" value="Genomic_DNA"/>
</dbReference>
<comment type="caution">
    <text evidence="1">The sequence shown here is derived from an EMBL/GenBank/DDBJ whole genome shotgun (WGS) entry which is preliminary data.</text>
</comment>
<reference evidence="2" key="1">
    <citation type="journal article" date="2019" name="Int. J. Syst. Evol. Microbiol.">
        <title>The Global Catalogue of Microorganisms (GCM) 10K type strain sequencing project: providing services to taxonomists for standard genome sequencing and annotation.</title>
        <authorList>
            <consortium name="The Broad Institute Genomics Platform"/>
            <consortium name="The Broad Institute Genome Sequencing Center for Infectious Disease"/>
            <person name="Wu L."/>
            <person name="Ma J."/>
        </authorList>
    </citation>
    <scope>NUCLEOTIDE SEQUENCE [LARGE SCALE GENOMIC DNA]</scope>
    <source>
        <strain evidence="2">CCUG 56401</strain>
    </source>
</reference>
<evidence type="ECO:0000313" key="1">
    <source>
        <dbReference type="EMBL" id="MFD0921580.1"/>
    </source>
</evidence>
<dbReference type="InterPro" id="IPR035959">
    <property type="entry name" value="RutC-like_sf"/>
</dbReference>
<sequence>MTTYSDTRIGTGPFLFVSGQTPSEADGTVPGDVEGQVRLVLAKIRDRLAEHGRGWDSVVKLTYYLRDIADLDVLREVVVDVVPQPRPAATLVAVDGFVDPAFAVEIDAVADLGAA</sequence>
<dbReference type="PANTHER" id="PTHR43857:SF1">
    <property type="entry name" value="YJGH FAMILY PROTEIN"/>
    <property type="match status" value="1"/>
</dbReference>
<proteinExistence type="predicted"/>